<dbReference type="Gene3D" id="3.90.1150.10">
    <property type="entry name" value="Aspartate Aminotransferase, domain 1"/>
    <property type="match status" value="1"/>
</dbReference>
<dbReference type="PANTHER" id="PTHR42832:SF3">
    <property type="entry name" value="L-GLUTAMINE--4-(METHYLSULFANYL)-2-OXOBUTANOATE AMINOTRANSFERASE"/>
    <property type="match status" value="1"/>
</dbReference>
<organism evidence="6 7">
    <name type="scientific">Aneurinibacillus migulanus</name>
    <name type="common">Bacillus migulanus</name>
    <dbReference type="NCBI Taxonomy" id="47500"/>
    <lineage>
        <taxon>Bacteria</taxon>
        <taxon>Bacillati</taxon>
        <taxon>Bacillota</taxon>
        <taxon>Bacilli</taxon>
        <taxon>Bacillales</taxon>
        <taxon>Paenibacillaceae</taxon>
        <taxon>Aneurinibacillus group</taxon>
        <taxon>Aneurinibacillus</taxon>
    </lineage>
</organism>
<dbReference type="InterPro" id="IPR004838">
    <property type="entry name" value="NHTrfase_class1_PyrdxlP-BS"/>
</dbReference>
<keyword evidence="3 4" id="KW-0808">Transferase</keyword>
<evidence type="ECO:0000313" key="7">
    <source>
        <dbReference type="Proteomes" id="UP000182836"/>
    </source>
</evidence>
<evidence type="ECO:0000313" key="6">
    <source>
        <dbReference type="EMBL" id="SDI90671.1"/>
    </source>
</evidence>
<dbReference type="PROSITE" id="PS00105">
    <property type="entry name" value="AA_TRANSFER_CLASS_1"/>
    <property type="match status" value="1"/>
</dbReference>
<dbReference type="InterPro" id="IPR015421">
    <property type="entry name" value="PyrdxlP-dep_Trfase_major"/>
</dbReference>
<dbReference type="InterPro" id="IPR004839">
    <property type="entry name" value="Aminotransferase_I/II_large"/>
</dbReference>
<dbReference type="InterPro" id="IPR015424">
    <property type="entry name" value="PyrdxlP-dep_Trfase"/>
</dbReference>
<accession>A0A1G8PDM1</accession>
<protein>
    <recommendedName>
        <fullName evidence="4">Aminotransferase</fullName>
        <ecNumber evidence="4">2.6.1.-</ecNumber>
    </recommendedName>
</protein>
<dbReference type="Pfam" id="PF00155">
    <property type="entry name" value="Aminotran_1_2"/>
    <property type="match status" value="1"/>
</dbReference>
<comment type="similarity">
    <text evidence="4">Belongs to the class-I pyridoxal-phosphate-dependent aminotransferase family.</text>
</comment>
<proteinExistence type="inferred from homology"/>
<name>A0A1G8PDM1_ANEMI</name>
<dbReference type="Gene3D" id="3.40.640.10">
    <property type="entry name" value="Type I PLP-dependent aspartate aminotransferase-like (Major domain)"/>
    <property type="match status" value="1"/>
</dbReference>
<dbReference type="InterPro" id="IPR050881">
    <property type="entry name" value="LL-DAP_aminotransferase"/>
</dbReference>
<evidence type="ECO:0000259" key="5">
    <source>
        <dbReference type="Pfam" id="PF00155"/>
    </source>
</evidence>
<comment type="cofactor">
    <cofactor evidence="1 4">
        <name>pyridoxal 5'-phosphate</name>
        <dbReference type="ChEBI" id="CHEBI:597326"/>
    </cofactor>
</comment>
<dbReference type="GO" id="GO:0008483">
    <property type="term" value="F:transaminase activity"/>
    <property type="evidence" value="ECO:0007669"/>
    <property type="project" value="UniProtKB-KW"/>
</dbReference>
<dbReference type="PANTHER" id="PTHR42832">
    <property type="entry name" value="AMINO ACID AMINOTRANSFERASE"/>
    <property type="match status" value="1"/>
</dbReference>
<dbReference type="Proteomes" id="UP000182836">
    <property type="component" value="Unassembled WGS sequence"/>
</dbReference>
<dbReference type="AlphaFoldDB" id="A0A1G8PDM1"/>
<dbReference type="EC" id="2.6.1.-" evidence="4"/>
<reference evidence="6 7" key="1">
    <citation type="submission" date="2016-10" db="EMBL/GenBank/DDBJ databases">
        <authorList>
            <person name="de Groot N.N."/>
        </authorList>
    </citation>
    <scope>NUCLEOTIDE SEQUENCE [LARGE SCALE GENOMIC DNA]</scope>
    <source>
        <strain evidence="6 7">DSM 2895</strain>
    </source>
</reference>
<feature type="domain" description="Aminotransferase class I/classII large" evidence="5">
    <location>
        <begin position="37"/>
        <end position="385"/>
    </location>
</feature>
<dbReference type="NCBIfam" id="NF006756">
    <property type="entry name" value="PRK09276.1"/>
    <property type="match status" value="1"/>
</dbReference>
<evidence type="ECO:0000256" key="3">
    <source>
        <dbReference type="ARBA" id="ARBA00022679"/>
    </source>
</evidence>
<gene>
    <name evidence="6" type="ORF">SAMN04487909_10948</name>
</gene>
<keyword evidence="2 4" id="KW-0032">Aminotransferase</keyword>
<evidence type="ECO:0000256" key="2">
    <source>
        <dbReference type="ARBA" id="ARBA00022576"/>
    </source>
</evidence>
<sequence>METIRMIQPAKRLSGLTSAIFTEMNRRKREVQARGIEVIDLGIGSPDQPPSPLVMEALTRAVQNPDNYGYPTSEGSVHFRETTARWYRHRFGVELDPEHEVLSLMGSQDGLAHLAQAWINPGDVVLVPDPGYPIYFASVTLADGEVYPLPLREENGFLPDFSNIPAEIKNRAKLMILNYPNNPVAAIATDDFFAEVVAFATSNRIIVAHDLAYSELAFDDYRPPSFLETPGAKEIGVEFNSFSKSFNMAGCRIGYLVGNREVIKPLAVIKSNIDYGVFLAVQEAAVAAMQHDIEHPEENGNGALYQARRDVLLDGLKEIGWNIPKPKATMFVWARVPNGWTSETFAFTLLEKAGVVVIPGNAFGVQGEGYVRIALVKSIDVLEDVIMRIKESGILFT</sequence>
<evidence type="ECO:0000256" key="1">
    <source>
        <dbReference type="ARBA" id="ARBA00001933"/>
    </source>
</evidence>
<evidence type="ECO:0000256" key="4">
    <source>
        <dbReference type="RuleBase" id="RU000481"/>
    </source>
</evidence>
<dbReference type="CDD" id="cd00609">
    <property type="entry name" value="AAT_like"/>
    <property type="match status" value="1"/>
</dbReference>
<dbReference type="InterPro" id="IPR015422">
    <property type="entry name" value="PyrdxlP-dep_Trfase_small"/>
</dbReference>
<dbReference type="EMBL" id="FNED01000009">
    <property type="protein sequence ID" value="SDI90671.1"/>
    <property type="molecule type" value="Genomic_DNA"/>
</dbReference>
<dbReference type="GO" id="GO:0030170">
    <property type="term" value="F:pyridoxal phosphate binding"/>
    <property type="evidence" value="ECO:0007669"/>
    <property type="project" value="InterPro"/>
</dbReference>
<dbReference type="SUPFAM" id="SSF53383">
    <property type="entry name" value="PLP-dependent transferases"/>
    <property type="match status" value="1"/>
</dbReference>